<dbReference type="InterPro" id="IPR035986">
    <property type="entry name" value="PKD_dom_sf"/>
</dbReference>
<proteinExistence type="predicted"/>
<dbReference type="Pfam" id="PF23928">
    <property type="entry name" value="DUF7266"/>
    <property type="match status" value="1"/>
</dbReference>
<evidence type="ECO:0000313" key="4">
    <source>
        <dbReference type="Proteomes" id="UP000011550"/>
    </source>
</evidence>
<dbReference type="CDD" id="cd00146">
    <property type="entry name" value="PKD"/>
    <property type="match status" value="1"/>
</dbReference>
<keyword evidence="4" id="KW-1185">Reference proteome</keyword>
<dbReference type="Pfam" id="PF18911">
    <property type="entry name" value="PKD_4"/>
    <property type="match status" value="1"/>
</dbReference>
<dbReference type="Proteomes" id="UP000011550">
    <property type="component" value="Unassembled WGS sequence"/>
</dbReference>
<feature type="transmembrane region" description="Helical" evidence="1">
    <location>
        <begin position="12"/>
        <end position="37"/>
    </location>
</feature>
<feature type="domain" description="PKD" evidence="2">
    <location>
        <begin position="221"/>
        <end position="269"/>
    </location>
</feature>
<dbReference type="InterPro" id="IPR000601">
    <property type="entry name" value="PKD_dom"/>
</dbReference>
<dbReference type="Gene3D" id="2.60.40.10">
    <property type="entry name" value="Immunoglobulins"/>
    <property type="match status" value="1"/>
</dbReference>
<keyword evidence="1" id="KW-1133">Transmembrane helix</keyword>
<sequence length="423" mass="44193">MFRRDTRAISSAITHVLAIAIVTVLISGLVVSASGALENEQERAAKQELRTIGDRIAAGITSLDSVAETGSAVSLELRLSRRVGGESYTVSLDTGSVCSDVAVNPDACLSLRAASSDDAVVVPVMNRSPVSLEERAPGQFLLSVEPGTGDAPPRDRRTSVKVAPNIGIGSDVTRSVVAQEPAEQPRPIAGFAFEPTAPVPGESVAFDATVSEGLGTTLSDYDWTFDGGAPSSGVSVSHTFATPGVHTANLTVSDEDGRSDSIEKPVKVTGLVYNGDATTTDLDADGTDAGVELSFTNDFGDSVSVKQIQVNTSDDVDVLTDGLFEPAPEGVEVYATASGRDRQLDYGGGKSIPRAGVIVDLEAREDDDSEGSLRVDTGDDLTLYFNEFADGGGDVDMSGETVVITVRYEHDGTNFITRVEVTP</sequence>
<keyword evidence="1" id="KW-0812">Transmembrane</keyword>
<reference evidence="3 4" key="1">
    <citation type="journal article" date="2014" name="PLoS Genet.">
        <title>Phylogenetically driven sequencing of extremely halophilic archaea reveals strategies for static and dynamic osmo-response.</title>
        <authorList>
            <person name="Becker E.A."/>
            <person name="Seitzer P.M."/>
            <person name="Tritt A."/>
            <person name="Larsen D."/>
            <person name="Krusor M."/>
            <person name="Yao A.I."/>
            <person name="Wu D."/>
            <person name="Madern D."/>
            <person name="Eisen J.A."/>
            <person name="Darling A.E."/>
            <person name="Facciotti M.T."/>
        </authorList>
    </citation>
    <scope>NUCLEOTIDE SEQUENCE [LARGE SCALE GENOMIC DNA]</scope>
    <source>
        <strain evidence="3 4">ATCC BAA-1512</strain>
    </source>
</reference>
<dbReference type="OrthoDB" id="8638at2157"/>
<gene>
    <name evidence="3" type="ORF">C440_13894</name>
</gene>
<dbReference type="EMBL" id="AOLN01000018">
    <property type="protein sequence ID" value="ELZ91411.1"/>
    <property type="molecule type" value="Genomic_DNA"/>
</dbReference>
<dbReference type="PATRIC" id="fig|662479.7.peg.2811"/>
<dbReference type="InterPro" id="IPR013783">
    <property type="entry name" value="Ig-like_fold"/>
</dbReference>
<protein>
    <submittedName>
        <fullName evidence="3">PKD domain containing protein</fullName>
    </submittedName>
</protein>
<dbReference type="InterPro" id="IPR022409">
    <property type="entry name" value="PKD/Chitinase_dom"/>
</dbReference>
<name>M0I3S5_9EURY</name>
<evidence type="ECO:0000313" key="3">
    <source>
        <dbReference type="EMBL" id="ELZ91411.1"/>
    </source>
</evidence>
<organism evidence="3 4">
    <name type="scientific">Haloferax mucosum ATCC BAA-1512</name>
    <dbReference type="NCBI Taxonomy" id="662479"/>
    <lineage>
        <taxon>Archaea</taxon>
        <taxon>Methanobacteriati</taxon>
        <taxon>Methanobacteriota</taxon>
        <taxon>Stenosarchaea group</taxon>
        <taxon>Halobacteria</taxon>
        <taxon>Halobacteriales</taxon>
        <taxon>Haloferacaceae</taxon>
        <taxon>Haloferax</taxon>
    </lineage>
</organism>
<dbReference type="InterPro" id="IPR055690">
    <property type="entry name" value="DUF7266"/>
</dbReference>
<accession>M0I3S5</accession>
<dbReference type="PROSITE" id="PS50093">
    <property type="entry name" value="PKD"/>
    <property type="match status" value="1"/>
</dbReference>
<dbReference type="SUPFAM" id="SSF49299">
    <property type="entry name" value="PKD domain"/>
    <property type="match status" value="1"/>
</dbReference>
<dbReference type="AlphaFoldDB" id="M0I3S5"/>
<dbReference type="STRING" id="662479.C440_13894"/>
<evidence type="ECO:0000259" key="2">
    <source>
        <dbReference type="PROSITE" id="PS50093"/>
    </source>
</evidence>
<keyword evidence="1" id="KW-0472">Membrane</keyword>
<comment type="caution">
    <text evidence="3">The sequence shown here is derived from an EMBL/GenBank/DDBJ whole genome shotgun (WGS) entry which is preliminary data.</text>
</comment>
<evidence type="ECO:0000256" key="1">
    <source>
        <dbReference type="SAM" id="Phobius"/>
    </source>
</evidence>
<dbReference type="SMART" id="SM00089">
    <property type="entry name" value="PKD"/>
    <property type="match status" value="1"/>
</dbReference>
<dbReference type="RefSeq" id="WP_008321164.1">
    <property type="nucleotide sequence ID" value="NZ_AOLN01000018.1"/>
</dbReference>